<dbReference type="EMBL" id="ML977654">
    <property type="protein sequence ID" value="KAF1994647.1"/>
    <property type="molecule type" value="Genomic_DNA"/>
</dbReference>
<dbReference type="AlphaFoldDB" id="A0A6A5W0E6"/>
<keyword evidence="3" id="KW-1185">Reference proteome</keyword>
<dbReference type="SUPFAM" id="SSF48403">
    <property type="entry name" value="Ankyrin repeat"/>
    <property type="match status" value="1"/>
</dbReference>
<feature type="domain" description="F-box" evidence="1">
    <location>
        <begin position="1"/>
        <end position="46"/>
    </location>
</feature>
<proteinExistence type="predicted"/>
<protein>
    <recommendedName>
        <fullName evidence="1">F-box domain-containing protein</fullName>
    </recommendedName>
</protein>
<reference evidence="2" key="1">
    <citation type="journal article" date="2020" name="Stud. Mycol.">
        <title>101 Dothideomycetes genomes: a test case for predicting lifestyles and emergence of pathogens.</title>
        <authorList>
            <person name="Haridas S."/>
            <person name="Albert R."/>
            <person name="Binder M."/>
            <person name="Bloem J."/>
            <person name="Labutti K."/>
            <person name="Salamov A."/>
            <person name="Andreopoulos B."/>
            <person name="Baker S."/>
            <person name="Barry K."/>
            <person name="Bills G."/>
            <person name="Bluhm B."/>
            <person name="Cannon C."/>
            <person name="Castanera R."/>
            <person name="Culley D."/>
            <person name="Daum C."/>
            <person name="Ezra D."/>
            <person name="Gonzalez J."/>
            <person name="Henrissat B."/>
            <person name="Kuo A."/>
            <person name="Liang C."/>
            <person name="Lipzen A."/>
            <person name="Lutzoni F."/>
            <person name="Magnuson J."/>
            <person name="Mondo S."/>
            <person name="Nolan M."/>
            <person name="Ohm R."/>
            <person name="Pangilinan J."/>
            <person name="Park H.-J."/>
            <person name="Ramirez L."/>
            <person name="Alfaro M."/>
            <person name="Sun H."/>
            <person name="Tritt A."/>
            <person name="Yoshinaga Y."/>
            <person name="Zwiers L.-H."/>
            <person name="Turgeon B."/>
            <person name="Goodwin S."/>
            <person name="Spatafora J."/>
            <person name="Crous P."/>
            <person name="Grigoriev I."/>
        </authorList>
    </citation>
    <scope>NUCLEOTIDE SEQUENCE</scope>
    <source>
        <strain evidence="2">CBS 123094</strain>
    </source>
</reference>
<organism evidence="2 3">
    <name type="scientific">Amniculicola lignicola CBS 123094</name>
    <dbReference type="NCBI Taxonomy" id="1392246"/>
    <lineage>
        <taxon>Eukaryota</taxon>
        <taxon>Fungi</taxon>
        <taxon>Dikarya</taxon>
        <taxon>Ascomycota</taxon>
        <taxon>Pezizomycotina</taxon>
        <taxon>Dothideomycetes</taxon>
        <taxon>Pleosporomycetidae</taxon>
        <taxon>Pleosporales</taxon>
        <taxon>Amniculicolaceae</taxon>
        <taxon>Amniculicola</taxon>
    </lineage>
</organism>
<dbReference type="Proteomes" id="UP000799779">
    <property type="component" value="Unassembled WGS sequence"/>
</dbReference>
<dbReference type="InterPro" id="IPR001810">
    <property type="entry name" value="F-box_dom"/>
</dbReference>
<dbReference type="Gene3D" id="1.25.40.20">
    <property type="entry name" value="Ankyrin repeat-containing domain"/>
    <property type="match status" value="1"/>
</dbReference>
<accession>A0A6A5W0E6</accession>
<sequence>MPLLALPLELLRQILESLASERAYIEETLEARCVNVLFSQEIFRALARTRALYQPTPNAWEVEHRRNDPNREMDIYYNPATQLQHRNKDFTVKYLTAADRYNRKDPIGTLGLVLDALAKMAMDKSQDEDQLRASYTTRLYDLSWGKWILCSELGLRISDPSTVIEHIAPHLIAAAIGLGIPNVFIRNLIKSTDLTVKSEYQIWGNPLSAALTAGNVEMARLLLESHDFADGDEAYIFRAVEGQRPSETVHLLLEPQFLHIAFNGDTGYDRIGSYEDAAAQTLENGMPDLCMKMYESHRPIAGKEYKCRRPYLIALVIRAACSVGNLPILQKCVEDGGNVDEFMDDHICMPDTDDPPRSSLVEISAWRGDEKMLQYLLDQGANPFGGGWAKYLKGVDPKRKKLSTSIARSMQACLWGGHLGPARMLLNAGVLLPSWAWEGLLDIAAQHPHAVPVLELLLSTNSIVPRKWNDLYPTQKPAFTQLWYMCEAARVGNMDFIWLLSRYGVPVDDENEYEYEHVEYLPPPIVIAKAWSQHETVKLLKFLGAKDVDPLESSWKSKFESGMLPLKPPISTECPMPWDVSVDYKNYEWKRPSDAQLLSLREVVGLHRRNDLGKKGFGQWYIDPAKSKRRTINSFADLYD</sequence>
<dbReference type="InterPro" id="IPR036770">
    <property type="entry name" value="Ankyrin_rpt-contain_sf"/>
</dbReference>
<evidence type="ECO:0000313" key="2">
    <source>
        <dbReference type="EMBL" id="KAF1994647.1"/>
    </source>
</evidence>
<name>A0A6A5W0E6_9PLEO</name>
<gene>
    <name evidence="2" type="ORF">P154DRAFT_581596</name>
</gene>
<evidence type="ECO:0000259" key="1">
    <source>
        <dbReference type="PROSITE" id="PS50181"/>
    </source>
</evidence>
<dbReference type="OrthoDB" id="4772757at2759"/>
<evidence type="ECO:0000313" key="3">
    <source>
        <dbReference type="Proteomes" id="UP000799779"/>
    </source>
</evidence>
<dbReference type="PROSITE" id="PS50181">
    <property type="entry name" value="FBOX"/>
    <property type="match status" value="1"/>
</dbReference>